<evidence type="ECO:0000259" key="2">
    <source>
        <dbReference type="PROSITE" id="PS50110"/>
    </source>
</evidence>
<dbReference type="EMBL" id="JACGCU010000035">
    <property type="protein sequence ID" value="MBA6061146.1"/>
    <property type="molecule type" value="Genomic_DNA"/>
</dbReference>
<comment type="caution">
    <text evidence="4">The sequence shown here is derived from an EMBL/GenBank/DDBJ whole genome shotgun (WGS) entry which is preliminary data.</text>
</comment>
<dbReference type="InterPro" id="IPR035919">
    <property type="entry name" value="EAL_sf"/>
</dbReference>
<keyword evidence="1" id="KW-0597">Phosphoprotein</keyword>
<gene>
    <name evidence="4" type="ORF">H4C44_18395</name>
</gene>
<dbReference type="Pfam" id="PF00072">
    <property type="entry name" value="Response_reg"/>
    <property type="match status" value="1"/>
</dbReference>
<dbReference type="PANTHER" id="PTHR33121">
    <property type="entry name" value="CYCLIC DI-GMP PHOSPHODIESTERASE PDEF"/>
    <property type="match status" value="1"/>
</dbReference>
<dbReference type="PANTHER" id="PTHR33121:SF70">
    <property type="entry name" value="SIGNALING PROTEIN YKOW"/>
    <property type="match status" value="1"/>
</dbReference>
<evidence type="ECO:0000259" key="3">
    <source>
        <dbReference type="PROSITE" id="PS50883"/>
    </source>
</evidence>
<dbReference type="Gene3D" id="3.20.20.450">
    <property type="entry name" value="EAL domain"/>
    <property type="match status" value="1"/>
</dbReference>
<dbReference type="SMART" id="SM00052">
    <property type="entry name" value="EAL"/>
    <property type="match status" value="1"/>
</dbReference>
<dbReference type="AlphaFoldDB" id="A0A7W2PUE8"/>
<organism evidence="4 5">
    <name type="scientific">Pseudomonas juntendi</name>
    <dbReference type="NCBI Taxonomy" id="2666183"/>
    <lineage>
        <taxon>Bacteria</taxon>
        <taxon>Pseudomonadati</taxon>
        <taxon>Pseudomonadota</taxon>
        <taxon>Gammaproteobacteria</taxon>
        <taxon>Pseudomonadales</taxon>
        <taxon>Pseudomonadaceae</taxon>
        <taxon>Pseudomonas</taxon>
    </lineage>
</organism>
<evidence type="ECO:0000313" key="4">
    <source>
        <dbReference type="EMBL" id="MBA6061146.1"/>
    </source>
</evidence>
<proteinExistence type="predicted"/>
<feature type="modified residue" description="4-aspartylphosphate" evidence="1">
    <location>
        <position position="55"/>
    </location>
</feature>
<reference evidence="4 5" key="1">
    <citation type="submission" date="2020-07" db="EMBL/GenBank/DDBJ databases">
        <title>Diversity of carbapenemase encoding genes among Pseudomonas putida group clinical isolates in a tertiary Brazilian hospital.</title>
        <authorList>
            <person name="Alberto-Lei F."/>
            <person name="Nodari C.S."/>
            <person name="Streling A.P."/>
            <person name="Paulino J.T."/>
            <person name="Bessa-Neto F.O."/>
            <person name="Cayo R."/>
            <person name="Gales A.C."/>
        </authorList>
    </citation>
    <scope>NUCLEOTIDE SEQUENCE [LARGE SCALE GENOMIC DNA]</scope>
    <source>
        <strain evidence="4 5">14535</strain>
    </source>
</reference>
<dbReference type="InterPro" id="IPR050706">
    <property type="entry name" value="Cyclic-di-GMP_PDE-like"/>
</dbReference>
<dbReference type="SUPFAM" id="SSF52172">
    <property type="entry name" value="CheY-like"/>
    <property type="match status" value="1"/>
</dbReference>
<sequence length="429" mass="47063">MMVYRVLIVEDHPFQLQHLAQLFRSVGGFDVQLQVDANLAIASLRSQAYHLVLTDLMMPQLDGVQFIQKMSLLPAPPVLGLMTSASARMLAGVGKVAENLGLRVAGMISKPLQIHHVLAMRRYMDGECAQGNLQPGSCQGGHSLTALTQALQSREIQAWFQPKKSLLDGRIVGAETLARWLHPDSGLLLPRSFLGDLESAGLDLQLLYSMLEQTVTAQALWAAKGYRLPVSINLSTHLLDRPDLVDTLYHAVQRLGADPKSIPFELTETSTTRRSSDYFAGTCRLRILGFGLAQDDFGKGYSSYSNLVCTPFTEMKIDRSLVAGCSSNPDMAIALASAAQLGRALGLVTVAEGVESLEDLEVVRKAQCHQVQGFIIYPAVDREGMLTLLNGQPLNTHMKKQAETFHLHESGTIYHEFYGGENTHPNRVI</sequence>
<dbReference type="InterPro" id="IPR001789">
    <property type="entry name" value="Sig_transdc_resp-reg_receiver"/>
</dbReference>
<dbReference type="SUPFAM" id="SSF141868">
    <property type="entry name" value="EAL domain-like"/>
    <property type="match status" value="1"/>
</dbReference>
<feature type="domain" description="Response regulatory" evidence="2">
    <location>
        <begin position="5"/>
        <end position="125"/>
    </location>
</feature>
<protein>
    <submittedName>
        <fullName evidence="4">EAL domain-containing response regulator</fullName>
    </submittedName>
</protein>
<dbReference type="SMART" id="SM00448">
    <property type="entry name" value="REC"/>
    <property type="match status" value="1"/>
</dbReference>
<dbReference type="GO" id="GO:0071111">
    <property type="term" value="F:cyclic-guanylate-specific phosphodiesterase activity"/>
    <property type="evidence" value="ECO:0007669"/>
    <property type="project" value="InterPro"/>
</dbReference>
<dbReference type="Gene3D" id="3.40.50.2300">
    <property type="match status" value="1"/>
</dbReference>
<dbReference type="GO" id="GO:0000160">
    <property type="term" value="P:phosphorelay signal transduction system"/>
    <property type="evidence" value="ECO:0007669"/>
    <property type="project" value="InterPro"/>
</dbReference>
<feature type="domain" description="EAL" evidence="3">
    <location>
        <begin position="140"/>
        <end position="393"/>
    </location>
</feature>
<dbReference type="Proteomes" id="UP000556620">
    <property type="component" value="Unassembled WGS sequence"/>
</dbReference>
<evidence type="ECO:0000313" key="5">
    <source>
        <dbReference type="Proteomes" id="UP000556620"/>
    </source>
</evidence>
<dbReference type="Pfam" id="PF00563">
    <property type="entry name" value="EAL"/>
    <property type="match status" value="1"/>
</dbReference>
<evidence type="ECO:0000256" key="1">
    <source>
        <dbReference type="PROSITE-ProRule" id="PRU00169"/>
    </source>
</evidence>
<dbReference type="PROSITE" id="PS50883">
    <property type="entry name" value="EAL"/>
    <property type="match status" value="1"/>
</dbReference>
<dbReference type="CDD" id="cd01948">
    <property type="entry name" value="EAL"/>
    <property type="match status" value="1"/>
</dbReference>
<dbReference type="PROSITE" id="PS50110">
    <property type="entry name" value="RESPONSE_REGULATORY"/>
    <property type="match status" value="1"/>
</dbReference>
<dbReference type="InterPro" id="IPR011006">
    <property type="entry name" value="CheY-like_superfamily"/>
</dbReference>
<accession>A0A7W2PUE8</accession>
<name>A0A7W2PUE8_9PSED</name>
<dbReference type="InterPro" id="IPR001633">
    <property type="entry name" value="EAL_dom"/>
</dbReference>